<dbReference type="RefSeq" id="WP_204706986.1">
    <property type="nucleotide sequence ID" value="NZ_JBHSZV010000004.1"/>
</dbReference>
<name>A0ABW2EGX7_9BACI</name>
<gene>
    <name evidence="2" type="ORF">ACFQIC_02575</name>
</gene>
<keyword evidence="3" id="KW-1185">Reference proteome</keyword>
<evidence type="ECO:0000259" key="1">
    <source>
        <dbReference type="Pfam" id="PF08977"/>
    </source>
</evidence>
<evidence type="ECO:0000313" key="2">
    <source>
        <dbReference type="EMBL" id="MFC7060756.1"/>
    </source>
</evidence>
<dbReference type="Proteomes" id="UP001596410">
    <property type="component" value="Unassembled WGS sequence"/>
</dbReference>
<proteinExistence type="predicted"/>
<accession>A0ABW2EGX7</accession>
<comment type="caution">
    <text evidence="2">The sequence shown here is derived from an EMBL/GenBank/DDBJ whole genome shotgun (WGS) entry which is preliminary data.</text>
</comment>
<dbReference type="InterPro" id="IPR038118">
    <property type="entry name" value="BOFC_N_sf"/>
</dbReference>
<dbReference type="Gene3D" id="3.10.20.420">
    <property type="entry name" value="Bypass-of-forespore C, N-terminal domain"/>
    <property type="match status" value="1"/>
</dbReference>
<feature type="domain" description="Bypass-of-forespore C N-terminal" evidence="1">
    <location>
        <begin position="60"/>
        <end position="106"/>
    </location>
</feature>
<reference evidence="3" key="1">
    <citation type="journal article" date="2019" name="Int. J. Syst. Evol. Microbiol.">
        <title>The Global Catalogue of Microorganisms (GCM) 10K type strain sequencing project: providing services to taxonomists for standard genome sequencing and annotation.</title>
        <authorList>
            <consortium name="The Broad Institute Genomics Platform"/>
            <consortium name="The Broad Institute Genome Sequencing Center for Infectious Disease"/>
            <person name="Wu L."/>
            <person name="Ma J."/>
        </authorList>
    </citation>
    <scope>NUCLEOTIDE SEQUENCE [LARGE SCALE GENOMIC DNA]</scope>
    <source>
        <strain evidence="3">CGMCC 4.1621</strain>
    </source>
</reference>
<dbReference type="EMBL" id="JBHSZV010000004">
    <property type="protein sequence ID" value="MFC7060756.1"/>
    <property type="molecule type" value="Genomic_DNA"/>
</dbReference>
<dbReference type="Pfam" id="PF08977">
    <property type="entry name" value="BOFC_N"/>
    <property type="match status" value="1"/>
</dbReference>
<sequence length="110" mass="12906">MYTVLVTTFFLVSFMMQPIIVDEEGKQATHHSFASSSLPMDEKKVPAFALEDPLELKVILKTYDEDRLVEREESVEKIWAMEDFWAEYDGWVVEDQKIGEIVFQKKLEKI</sequence>
<dbReference type="InterPro" id="IPR015071">
    <property type="entry name" value="BOFC_N"/>
</dbReference>
<protein>
    <submittedName>
        <fullName evidence="2">BofC N-terminal domain-containing protein</fullName>
    </submittedName>
</protein>
<evidence type="ECO:0000313" key="3">
    <source>
        <dbReference type="Proteomes" id="UP001596410"/>
    </source>
</evidence>
<organism evidence="2 3">
    <name type="scientific">Halobacillus seohaensis</name>
    <dbReference type="NCBI Taxonomy" id="447421"/>
    <lineage>
        <taxon>Bacteria</taxon>
        <taxon>Bacillati</taxon>
        <taxon>Bacillota</taxon>
        <taxon>Bacilli</taxon>
        <taxon>Bacillales</taxon>
        <taxon>Bacillaceae</taxon>
        <taxon>Halobacillus</taxon>
    </lineage>
</organism>